<organism evidence="1 2">
    <name type="scientific">Mycoplasmopsis maculosa</name>
    <dbReference type="NCBI Taxonomy" id="114885"/>
    <lineage>
        <taxon>Bacteria</taxon>
        <taxon>Bacillati</taxon>
        <taxon>Mycoplasmatota</taxon>
        <taxon>Mycoplasmoidales</taxon>
        <taxon>Metamycoplasmataceae</taxon>
        <taxon>Mycoplasmopsis</taxon>
    </lineage>
</organism>
<reference evidence="1 2" key="1">
    <citation type="submission" date="2019-01" db="EMBL/GenBank/DDBJ databases">
        <authorList>
            <consortium name="Pathogen Informatics"/>
        </authorList>
    </citation>
    <scope>NUCLEOTIDE SEQUENCE [LARGE SCALE GENOMIC DNA]</scope>
    <source>
        <strain evidence="1 2">NCTC10168</strain>
    </source>
</reference>
<keyword evidence="2" id="KW-1185">Reference proteome</keyword>
<sequence length="211" mass="25796">MKQYETKINFKNSLTFYYEISFNASKNKNILQNFSNIIFSIIENNNLIDKNKYWKNIWNKIKNIWKKWESEANKKGLNLDLNKFIDFIKSVYLSKIIQTVNISYENSKFNENDILIYINNFVINKNEFYEVFFENPIAFFKLNQIEKESYIKEVSNVFKYTNSDFLEYILNFIKNQIIKFVNDNNIKINFEINQLIPNWYGRIMRRQYFKI</sequence>
<dbReference type="AlphaFoldDB" id="A0A449B3Q0"/>
<protein>
    <submittedName>
        <fullName evidence="1">Uncharacterized protein</fullName>
    </submittedName>
</protein>
<dbReference type="KEGG" id="mmau:NCTC10168_00138"/>
<evidence type="ECO:0000313" key="2">
    <source>
        <dbReference type="Proteomes" id="UP000290243"/>
    </source>
</evidence>
<gene>
    <name evidence="1" type="ORF">NCTC10168_00138</name>
</gene>
<evidence type="ECO:0000313" key="1">
    <source>
        <dbReference type="EMBL" id="VEU75222.1"/>
    </source>
</evidence>
<dbReference type="Proteomes" id="UP000290243">
    <property type="component" value="Chromosome"/>
</dbReference>
<dbReference type="EMBL" id="LR215037">
    <property type="protein sequence ID" value="VEU75222.1"/>
    <property type="molecule type" value="Genomic_DNA"/>
</dbReference>
<name>A0A449B3Q0_9BACT</name>
<dbReference type="RefSeq" id="WP_129646143.1">
    <property type="nucleotide sequence ID" value="NZ_LR215037.1"/>
</dbReference>
<proteinExistence type="predicted"/>
<accession>A0A449B3Q0</accession>